<protein>
    <submittedName>
        <fullName evidence="2">DUF397 domain-containing protein</fullName>
    </submittedName>
</protein>
<dbReference type="Pfam" id="PF04149">
    <property type="entry name" value="DUF397"/>
    <property type="match status" value="1"/>
</dbReference>
<sequence>MVDMNGASWVKSSYSGEEGDCVELATLHDNGMAIRDSKRSDGPVVRISTSAWTAFRSSLKSGELSA</sequence>
<dbReference type="InterPro" id="IPR007278">
    <property type="entry name" value="DUF397"/>
</dbReference>
<gene>
    <name evidence="2" type="ORF">DQ384_25700</name>
</gene>
<keyword evidence="3" id="KW-1185">Reference proteome</keyword>
<name>A0A367FDZ8_9ACTN</name>
<dbReference type="EMBL" id="QOIL01000015">
    <property type="protein sequence ID" value="RCG27915.1"/>
    <property type="molecule type" value="Genomic_DNA"/>
</dbReference>
<evidence type="ECO:0000259" key="1">
    <source>
        <dbReference type="Pfam" id="PF04149"/>
    </source>
</evidence>
<dbReference type="Proteomes" id="UP000253094">
    <property type="component" value="Unassembled WGS sequence"/>
</dbReference>
<evidence type="ECO:0000313" key="3">
    <source>
        <dbReference type="Proteomes" id="UP000253094"/>
    </source>
</evidence>
<dbReference type="RefSeq" id="WP_114031438.1">
    <property type="nucleotide sequence ID" value="NZ_QOIL01000015.1"/>
</dbReference>
<evidence type="ECO:0000313" key="2">
    <source>
        <dbReference type="EMBL" id="RCG27915.1"/>
    </source>
</evidence>
<reference evidence="2 3" key="1">
    <citation type="submission" date="2018-06" db="EMBL/GenBank/DDBJ databases">
        <title>Sphaerisporangium craniellae sp. nov., isolated from a marine sponge in the South China Sea.</title>
        <authorList>
            <person name="Li L."/>
        </authorList>
    </citation>
    <scope>NUCLEOTIDE SEQUENCE [LARGE SCALE GENOMIC DNA]</scope>
    <source>
        <strain evidence="2 3">CCTCC AA 208026</strain>
    </source>
</reference>
<organism evidence="2 3">
    <name type="scientific">Sphaerisporangium album</name>
    <dbReference type="NCBI Taxonomy" id="509200"/>
    <lineage>
        <taxon>Bacteria</taxon>
        <taxon>Bacillati</taxon>
        <taxon>Actinomycetota</taxon>
        <taxon>Actinomycetes</taxon>
        <taxon>Streptosporangiales</taxon>
        <taxon>Streptosporangiaceae</taxon>
        <taxon>Sphaerisporangium</taxon>
    </lineage>
</organism>
<comment type="caution">
    <text evidence="2">The sequence shown here is derived from an EMBL/GenBank/DDBJ whole genome shotgun (WGS) entry which is preliminary data.</text>
</comment>
<feature type="domain" description="DUF397" evidence="1">
    <location>
        <begin position="7"/>
        <end position="60"/>
    </location>
</feature>
<dbReference type="OrthoDB" id="3482190at2"/>
<proteinExistence type="predicted"/>
<dbReference type="AlphaFoldDB" id="A0A367FDZ8"/>
<accession>A0A367FDZ8</accession>